<accession>A0AAV7VLZ5</accession>
<dbReference type="EMBL" id="JANPWB010000003">
    <property type="protein sequence ID" value="KAJ1202327.1"/>
    <property type="molecule type" value="Genomic_DNA"/>
</dbReference>
<proteinExistence type="predicted"/>
<name>A0AAV7VLZ5_PLEWA</name>
<reference evidence="2" key="1">
    <citation type="journal article" date="2022" name="bioRxiv">
        <title>Sequencing and chromosome-scale assembly of the giantPleurodeles waltlgenome.</title>
        <authorList>
            <person name="Brown T."/>
            <person name="Elewa A."/>
            <person name="Iarovenko S."/>
            <person name="Subramanian E."/>
            <person name="Araus A.J."/>
            <person name="Petzold A."/>
            <person name="Susuki M."/>
            <person name="Suzuki K.-i.T."/>
            <person name="Hayashi T."/>
            <person name="Toyoda A."/>
            <person name="Oliveira C."/>
            <person name="Osipova E."/>
            <person name="Leigh N.D."/>
            <person name="Simon A."/>
            <person name="Yun M.H."/>
        </authorList>
    </citation>
    <scope>NUCLEOTIDE SEQUENCE</scope>
    <source>
        <strain evidence="2">20211129_DDA</strain>
        <tissue evidence="2">Liver</tissue>
    </source>
</reference>
<organism evidence="2 3">
    <name type="scientific">Pleurodeles waltl</name>
    <name type="common">Iberian ribbed newt</name>
    <dbReference type="NCBI Taxonomy" id="8319"/>
    <lineage>
        <taxon>Eukaryota</taxon>
        <taxon>Metazoa</taxon>
        <taxon>Chordata</taxon>
        <taxon>Craniata</taxon>
        <taxon>Vertebrata</taxon>
        <taxon>Euteleostomi</taxon>
        <taxon>Amphibia</taxon>
        <taxon>Batrachia</taxon>
        <taxon>Caudata</taxon>
        <taxon>Salamandroidea</taxon>
        <taxon>Salamandridae</taxon>
        <taxon>Pleurodelinae</taxon>
        <taxon>Pleurodeles</taxon>
    </lineage>
</organism>
<comment type="caution">
    <text evidence="2">The sequence shown here is derived from an EMBL/GenBank/DDBJ whole genome shotgun (WGS) entry which is preliminary data.</text>
</comment>
<keyword evidence="3" id="KW-1185">Reference proteome</keyword>
<evidence type="ECO:0000313" key="2">
    <source>
        <dbReference type="EMBL" id="KAJ1202327.1"/>
    </source>
</evidence>
<evidence type="ECO:0000256" key="1">
    <source>
        <dbReference type="SAM" id="MobiDB-lite"/>
    </source>
</evidence>
<gene>
    <name evidence="2" type="ORF">NDU88_006127</name>
</gene>
<sequence>MSHPVPRSFSASPGPQPGLQLRGVPGKLSPHSPPLASQLRILQLVGRTRAPHDSFVPRQRRGLVSPKASITRVGTFAASRAHHASSPSAAACCSAADRVGSSASTSSPKGAAPLATAWDQFSCPGGPPLPHVRASSLGPAPRVQGAGPRLQMLRLLGRRCRSLTELVWIAVRRARPTAPSGPLIASLGRRVQSRQQRCG</sequence>
<feature type="region of interest" description="Disordered" evidence="1">
    <location>
        <begin position="1"/>
        <end position="35"/>
    </location>
</feature>
<evidence type="ECO:0000313" key="3">
    <source>
        <dbReference type="Proteomes" id="UP001066276"/>
    </source>
</evidence>
<protein>
    <submittedName>
        <fullName evidence="2">Uncharacterized protein</fullName>
    </submittedName>
</protein>
<dbReference type="AlphaFoldDB" id="A0AAV7VLZ5"/>
<dbReference type="Proteomes" id="UP001066276">
    <property type="component" value="Chromosome 2_1"/>
</dbReference>